<organism evidence="3 4">
    <name type="scientific">Dendrothele bispora (strain CBS 962.96)</name>
    <dbReference type="NCBI Taxonomy" id="1314807"/>
    <lineage>
        <taxon>Eukaryota</taxon>
        <taxon>Fungi</taxon>
        <taxon>Dikarya</taxon>
        <taxon>Basidiomycota</taxon>
        <taxon>Agaricomycotina</taxon>
        <taxon>Agaricomycetes</taxon>
        <taxon>Agaricomycetidae</taxon>
        <taxon>Agaricales</taxon>
        <taxon>Agaricales incertae sedis</taxon>
        <taxon>Dendrothele</taxon>
    </lineage>
</organism>
<keyword evidence="4" id="KW-1185">Reference proteome</keyword>
<evidence type="ECO:0000256" key="2">
    <source>
        <dbReference type="SAM" id="Phobius"/>
    </source>
</evidence>
<dbReference type="Proteomes" id="UP000297245">
    <property type="component" value="Unassembled WGS sequence"/>
</dbReference>
<reference evidence="3 4" key="1">
    <citation type="journal article" date="2019" name="Nat. Ecol. Evol.">
        <title>Megaphylogeny resolves global patterns of mushroom evolution.</title>
        <authorList>
            <person name="Varga T."/>
            <person name="Krizsan K."/>
            <person name="Foldi C."/>
            <person name="Dima B."/>
            <person name="Sanchez-Garcia M."/>
            <person name="Sanchez-Ramirez S."/>
            <person name="Szollosi G.J."/>
            <person name="Szarkandi J.G."/>
            <person name="Papp V."/>
            <person name="Albert L."/>
            <person name="Andreopoulos W."/>
            <person name="Angelini C."/>
            <person name="Antonin V."/>
            <person name="Barry K.W."/>
            <person name="Bougher N.L."/>
            <person name="Buchanan P."/>
            <person name="Buyck B."/>
            <person name="Bense V."/>
            <person name="Catcheside P."/>
            <person name="Chovatia M."/>
            <person name="Cooper J."/>
            <person name="Damon W."/>
            <person name="Desjardin D."/>
            <person name="Finy P."/>
            <person name="Geml J."/>
            <person name="Haridas S."/>
            <person name="Hughes K."/>
            <person name="Justo A."/>
            <person name="Karasinski D."/>
            <person name="Kautmanova I."/>
            <person name="Kiss B."/>
            <person name="Kocsube S."/>
            <person name="Kotiranta H."/>
            <person name="LaButti K.M."/>
            <person name="Lechner B.E."/>
            <person name="Liimatainen K."/>
            <person name="Lipzen A."/>
            <person name="Lukacs Z."/>
            <person name="Mihaltcheva S."/>
            <person name="Morgado L.N."/>
            <person name="Niskanen T."/>
            <person name="Noordeloos M.E."/>
            <person name="Ohm R.A."/>
            <person name="Ortiz-Santana B."/>
            <person name="Ovrebo C."/>
            <person name="Racz N."/>
            <person name="Riley R."/>
            <person name="Savchenko A."/>
            <person name="Shiryaev A."/>
            <person name="Soop K."/>
            <person name="Spirin V."/>
            <person name="Szebenyi C."/>
            <person name="Tomsovsky M."/>
            <person name="Tulloss R.E."/>
            <person name="Uehling J."/>
            <person name="Grigoriev I.V."/>
            <person name="Vagvolgyi C."/>
            <person name="Papp T."/>
            <person name="Martin F.M."/>
            <person name="Miettinen O."/>
            <person name="Hibbett D.S."/>
            <person name="Nagy L.G."/>
        </authorList>
    </citation>
    <scope>NUCLEOTIDE SEQUENCE [LARGE SCALE GENOMIC DNA]</scope>
    <source>
        <strain evidence="3 4">CBS 962.96</strain>
    </source>
</reference>
<keyword evidence="2" id="KW-1133">Transmembrane helix</keyword>
<feature type="transmembrane region" description="Helical" evidence="2">
    <location>
        <begin position="12"/>
        <end position="38"/>
    </location>
</feature>
<evidence type="ECO:0000313" key="3">
    <source>
        <dbReference type="EMBL" id="THU76929.1"/>
    </source>
</evidence>
<feature type="region of interest" description="Disordered" evidence="1">
    <location>
        <begin position="65"/>
        <end position="101"/>
    </location>
</feature>
<proteinExistence type="predicted"/>
<accession>A0A4S8KMY0</accession>
<name>A0A4S8KMY0_DENBC</name>
<evidence type="ECO:0000256" key="1">
    <source>
        <dbReference type="SAM" id="MobiDB-lite"/>
    </source>
</evidence>
<gene>
    <name evidence="3" type="ORF">K435DRAFT_878551</name>
</gene>
<keyword evidence="2" id="KW-0812">Transmembrane</keyword>
<sequence>MSTVSGKPLSFPALVGLFTILGVLICMTLFVGFSMFYYNADFHRSVDVEKQQLKQTQNYPLQKITPHLARSKPPSAAVTRDGLVDVKGTPFPPPPQRPVSPKSDAIIQTAQALKKNEPSLSSGVPAVGDRMTREEAEAVLVKYRLLKQRDRAIKQRLRDADLF</sequence>
<dbReference type="AlphaFoldDB" id="A0A4S8KMY0"/>
<evidence type="ECO:0000313" key="4">
    <source>
        <dbReference type="Proteomes" id="UP000297245"/>
    </source>
</evidence>
<dbReference type="EMBL" id="ML180646">
    <property type="protein sequence ID" value="THU76929.1"/>
    <property type="molecule type" value="Genomic_DNA"/>
</dbReference>
<keyword evidence="2" id="KW-0472">Membrane</keyword>
<protein>
    <submittedName>
        <fullName evidence="3">Uncharacterized protein</fullName>
    </submittedName>
</protein>